<reference evidence="1" key="1">
    <citation type="submission" date="2022-11" db="EMBL/GenBank/DDBJ databases">
        <title>beta-Carotene-producing bacterium, Jeongeuplla avenae sp. nov., alleviates the salt stress of Arabidopsis seedlings.</title>
        <authorList>
            <person name="Jiang L."/>
            <person name="Lee J."/>
        </authorList>
    </citation>
    <scope>NUCLEOTIDE SEQUENCE</scope>
    <source>
        <strain evidence="1">DY_R2A_6</strain>
    </source>
</reference>
<sequence>MSDPETYTVLIEGFILGEFYEEGACVVLTGRQAETFRQEGRVKKGAPKAAKKLD</sequence>
<name>A0ACD4NJ45_9HYPH</name>
<organism evidence="1 2">
    <name type="scientific">Antarcticirhabdus aurantiaca</name>
    <dbReference type="NCBI Taxonomy" id="2606717"/>
    <lineage>
        <taxon>Bacteria</taxon>
        <taxon>Pseudomonadati</taxon>
        <taxon>Pseudomonadota</taxon>
        <taxon>Alphaproteobacteria</taxon>
        <taxon>Hyphomicrobiales</taxon>
        <taxon>Aurantimonadaceae</taxon>
        <taxon>Antarcticirhabdus</taxon>
    </lineage>
</organism>
<accession>A0ACD4NJ45</accession>
<evidence type="ECO:0000313" key="2">
    <source>
        <dbReference type="Proteomes" id="UP001163223"/>
    </source>
</evidence>
<dbReference type="Proteomes" id="UP001163223">
    <property type="component" value="Chromosome"/>
</dbReference>
<gene>
    <name evidence="1" type="ORF">OXU80_18570</name>
</gene>
<proteinExistence type="predicted"/>
<evidence type="ECO:0000313" key="1">
    <source>
        <dbReference type="EMBL" id="WAJ26855.1"/>
    </source>
</evidence>
<protein>
    <submittedName>
        <fullName evidence="1">Uncharacterized protein</fullName>
    </submittedName>
</protein>
<dbReference type="EMBL" id="CP113520">
    <property type="protein sequence ID" value="WAJ26855.1"/>
    <property type="molecule type" value="Genomic_DNA"/>
</dbReference>
<keyword evidence="2" id="KW-1185">Reference proteome</keyword>